<dbReference type="InParanoid" id="F0S250"/>
<dbReference type="Gene3D" id="3.90.950.20">
    <property type="entry name" value="CinA-like"/>
    <property type="match status" value="1"/>
</dbReference>
<dbReference type="STRING" id="868864.Dester_0337"/>
<dbReference type="HOGENOM" id="CLU_030805_1_2_0"/>
<dbReference type="KEGG" id="dte:Dester_0337"/>
<evidence type="ECO:0000313" key="3">
    <source>
        <dbReference type="Proteomes" id="UP000007102"/>
    </source>
</evidence>
<dbReference type="Pfam" id="PF02464">
    <property type="entry name" value="CinA"/>
    <property type="match status" value="1"/>
</dbReference>
<dbReference type="SUPFAM" id="SSF142433">
    <property type="entry name" value="CinA-like"/>
    <property type="match status" value="1"/>
</dbReference>
<dbReference type="FunCoup" id="F0S250">
    <property type="interactions" value="39"/>
</dbReference>
<dbReference type="NCBIfam" id="TIGR00199">
    <property type="entry name" value="PncC_domain"/>
    <property type="match status" value="1"/>
</dbReference>
<organism evidence="2 3">
    <name type="scientific">Desulfurobacterium thermolithotrophum (strain DSM 11699 / BSA)</name>
    <dbReference type="NCBI Taxonomy" id="868864"/>
    <lineage>
        <taxon>Bacteria</taxon>
        <taxon>Pseudomonadati</taxon>
        <taxon>Aquificota</taxon>
        <taxon>Aquificia</taxon>
        <taxon>Desulfurobacteriales</taxon>
        <taxon>Desulfurobacteriaceae</taxon>
        <taxon>Desulfurobacterium</taxon>
    </lineage>
</organism>
<dbReference type="InterPro" id="IPR036653">
    <property type="entry name" value="CinA-like_C"/>
</dbReference>
<dbReference type="EMBL" id="CP002543">
    <property type="protein sequence ID" value="ADY72993.1"/>
    <property type="molecule type" value="Genomic_DNA"/>
</dbReference>
<protein>
    <submittedName>
        <fullName evidence="2">CinA domain protein</fullName>
    </submittedName>
</protein>
<feature type="domain" description="CinA C-terminal" evidence="1">
    <location>
        <begin position="6"/>
        <end position="161"/>
    </location>
</feature>
<reference evidence="3" key="2">
    <citation type="submission" date="2011-02" db="EMBL/GenBank/DDBJ databases">
        <title>The complete genome of Desulfurobacterium thermolithotrophum DSM 11699.</title>
        <authorList>
            <consortium name="US DOE Joint Genome Institute (JGI-PGF)"/>
            <person name="Lucas S."/>
            <person name="Copeland A."/>
            <person name="Lapidus A."/>
            <person name="Bruce D."/>
            <person name="Goodwin L."/>
            <person name="Pitluck S."/>
            <person name="Kyrpides N."/>
            <person name="Mavromatis K."/>
            <person name="Pagani I."/>
            <person name="Ivanova N."/>
            <person name="Mikhailova N."/>
            <person name="Daligault H."/>
            <person name="Detter J.C."/>
            <person name="Tapia R."/>
            <person name="Han C."/>
            <person name="Land M."/>
            <person name="Hauser L."/>
            <person name="Markowitz V."/>
            <person name="Cheng J.-F."/>
            <person name="Hugenholtz P."/>
            <person name="Woyke T."/>
            <person name="Wu D."/>
            <person name="Spring S."/>
            <person name="Brambilla E."/>
            <person name="Klenk H.-P."/>
            <person name="Eisen J.A."/>
        </authorList>
    </citation>
    <scope>NUCLEOTIDE SEQUENCE [LARGE SCALE GENOMIC DNA]</scope>
    <source>
        <strain evidence="3">DSM 11699 / BSA</strain>
    </source>
</reference>
<sequence>MKPEVELKELLLKKRLKLSTAESCTGGLVAARIVNVPGSSEYFMGGVVAYDNSIKMKVLNVSPETLLKFGAVSEETAKEMVLGVKKLMNTECAISTTGIAGPTGETPEKPVGLTYIGVSVGDRVEVFKFIFEDKDPDEVARRNNRRRKTAKKALKLLVQMLKEEK</sequence>
<gene>
    <name evidence="2" type="ordered locus">Dester_0337</name>
</gene>
<name>F0S250_DESTD</name>
<evidence type="ECO:0000259" key="1">
    <source>
        <dbReference type="Pfam" id="PF02464"/>
    </source>
</evidence>
<dbReference type="eggNOG" id="COG1546">
    <property type="taxonomic scope" value="Bacteria"/>
</dbReference>
<dbReference type="Proteomes" id="UP000007102">
    <property type="component" value="Chromosome"/>
</dbReference>
<dbReference type="RefSeq" id="WP_013637951.1">
    <property type="nucleotide sequence ID" value="NC_015185.1"/>
</dbReference>
<proteinExistence type="predicted"/>
<dbReference type="InterPro" id="IPR008136">
    <property type="entry name" value="CinA_C"/>
</dbReference>
<dbReference type="OrthoDB" id="9801454at2"/>
<keyword evidence="3" id="KW-1185">Reference proteome</keyword>
<dbReference type="AlphaFoldDB" id="F0S250"/>
<accession>F0S250</accession>
<reference evidence="2 3" key="1">
    <citation type="journal article" date="2011" name="Stand. Genomic Sci.">
        <title>Complete genome sequence of the thermophilic sulfur-reducer Desulfurobacterium thermolithotrophum type strain (BSA(T)) from a deep-sea hydrothermal vent.</title>
        <authorList>
            <person name="Goker M."/>
            <person name="Daligault H."/>
            <person name="Mwirichia R."/>
            <person name="Lapidus A."/>
            <person name="Lucas S."/>
            <person name="Deshpande S."/>
            <person name="Pagani I."/>
            <person name="Tapia R."/>
            <person name="Cheng J.F."/>
            <person name="Goodwin L."/>
            <person name="Pitluck S."/>
            <person name="Liolios K."/>
            <person name="Ivanova N."/>
            <person name="Mavromatis K."/>
            <person name="Mikhailova N."/>
            <person name="Pati A."/>
            <person name="Chen A."/>
            <person name="Palaniappan K."/>
            <person name="Han C."/>
            <person name="Land M."/>
            <person name="Hauser L."/>
            <person name="Pan C."/>
            <person name="Brambilla E.M."/>
            <person name="Rohde M."/>
            <person name="Spring S."/>
            <person name="Sikorski J."/>
            <person name="Wirth R."/>
            <person name="Detter J.C."/>
            <person name="Woyke T."/>
            <person name="Bristow J."/>
            <person name="Eisen J.A."/>
            <person name="Markowitz V."/>
            <person name="Hugenholtz P."/>
            <person name="Kyrpides N.C."/>
            <person name="Klenk H.P."/>
        </authorList>
    </citation>
    <scope>NUCLEOTIDE SEQUENCE [LARGE SCALE GENOMIC DNA]</scope>
    <source>
        <strain evidence="3">DSM 11699 / BSA</strain>
    </source>
</reference>
<evidence type="ECO:0000313" key="2">
    <source>
        <dbReference type="EMBL" id="ADY72993.1"/>
    </source>
</evidence>